<evidence type="ECO:0000256" key="3">
    <source>
        <dbReference type="ARBA" id="ARBA00022691"/>
    </source>
</evidence>
<keyword evidence="2 4" id="KW-0808">Transferase</keyword>
<organism evidence="5 6">
    <name type="scientific">Kytococcus schroeteri</name>
    <dbReference type="NCBI Taxonomy" id="138300"/>
    <lineage>
        <taxon>Bacteria</taxon>
        <taxon>Bacillati</taxon>
        <taxon>Actinomycetota</taxon>
        <taxon>Actinomycetes</taxon>
        <taxon>Micrococcales</taxon>
        <taxon>Kytococcaceae</taxon>
        <taxon>Kytococcus</taxon>
    </lineage>
</organism>
<dbReference type="PANTHER" id="PTHR11061:SF30">
    <property type="entry name" value="TRNA (URACIL(54)-C(5))-METHYLTRANSFERASE"/>
    <property type="match status" value="1"/>
</dbReference>
<dbReference type="SUPFAM" id="SSF53335">
    <property type="entry name" value="S-adenosyl-L-methionine-dependent methyltransferases"/>
    <property type="match status" value="1"/>
</dbReference>
<dbReference type="InterPro" id="IPR029063">
    <property type="entry name" value="SAM-dependent_MTases_sf"/>
</dbReference>
<evidence type="ECO:0000256" key="2">
    <source>
        <dbReference type="ARBA" id="ARBA00022679"/>
    </source>
</evidence>
<name>A0A2I1PE26_9MICO</name>
<evidence type="ECO:0000256" key="1">
    <source>
        <dbReference type="ARBA" id="ARBA00022603"/>
    </source>
</evidence>
<proteinExistence type="inferred from homology"/>
<keyword evidence="1 4" id="KW-0489">Methyltransferase</keyword>
<feature type="binding site" evidence="4">
    <location>
        <position position="313"/>
    </location>
    <ligand>
        <name>S-adenosyl-L-methionine</name>
        <dbReference type="ChEBI" id="CHEBI:59789"/>
    </ligand>
</feature>
<dbReference type="EMBL" id="PKIZ01000001">
    <property type="protein sequence ID" value="PKZ42885.1"/>
    <property type="molecule type" value="Genomic_DNA"/>
</dbReference>
<accession>A0A2I1PE26</accession>
<dbReference type="InterPro" id="IPR010280">
    <property type="entry name" value="U5_MeTrfase_fam"/>
</dbReference>
<comment type="similarity">
    <text evidence="4">Belongs to the class I-like SAM-binding methyltransferase superfamily. RNA M5U methyltransferase family.</text>
</comment>
<keyword evidence="3 4" id="KW-0949">S-adenosyl-L-methionine</keyword>
<sequence>MHCGHFSAGRCRSCTLMGTPYADQLAAKDAAVRERLGPLVPDHVWQEPLPSAAAGFRNKAKLVVGGTAGAPTLGILDADGRGVDLRTCGLHEAALATVLDRLARFVTRAALPPYDVARRRGELKHLVLTASPTGELMLRLVLRTTGPLERVREHLPGLLADLPRLRVVSANIHPEHKATLSGAQEVPLTEETLLSVPMGPVVLHVGPDSFLQTNTAVAAALYAQVTDWITDRGAATVTDLYCGVGGFALHAAAAGIEAVGVEVSADAVRGATRGARDLAGVPGAAGARFVVADASDPAAVVAAAGATQAVVVNPPRRGLGPDLPVLLDGLSAAADPATPTGTLVYSSCNPVTLATDLAAMPHWQPLSARLVDMFPNTDHAEVLVLLGPR</sequence>
<dbReference type="Proteomes" id="UP000234206">
    <property type="component" value="Unassembled WGS sequence"/>
</dbReference>
<dbReference type="Gene3D" id="2.40.50.1070">
    <property type="match status" value="1"/>
</dbReference>
<dbReference type="GO" id="GO:0070475">
    <property type="term" value="P:rRNA base methylation"/>
    <property type="evidence" value="ECO:0007669"/>
    <property type="project" value="TreeGrafter"/>
</dbReference>
<dbReference type="CDD" id="cd02440">
    <property type="entry name" value="AdoMet_MTases"/>
    <property type="match status" value="1"/>
</dbReference>
<gene>
    <name evidence="5" type="ORF">CYJ76_00385</name>
</gene>
<dbReference type="Pfam" id="PF05958">
    <property type="entry name" value="tRNA_U5-meth_tr"/>
    <property type="match status" value="1"/>
</dbReference>
<dbReference type="AlphaFoldDB" id="A0A2I1PE26"/>
<feature type="binding site" evidence="4">
    <location>
        <position position="262"/>
    </location>
    <ligand>
        <name>S-adenosyl-L-methionine</name>
        <dbReference type="ChEBI" id="CHEBI:59789"/>
    </ligand>
</feature>
<comment type="caution">
    <text evidence="5">The sequence shown here is derived from an EMBL/GenBank/DDBJ whole genome shotgun (WGS) entry which is preliminary data.</text>
</comment>
<keyword evidence="6" id="KW-1185">Reference proteome</keyword>
<dbReference type="OrthoDB" id="9804590at2"/>
<feature type="binding site" evidence="4">
    <location>
        <position position="212"/>
    </location>
    <ligand>
        <name>S-adenosyl-L-methionine</name>
        <dbReference type="ChEBI" id="CHEBI:59789"/>
    </ligand>
</feature>
<evidence type="ECO:0000313" key="5">
    <source>
        <dbReference type="EMBL" id="PKZ42885.1"/>
    </source>
</evidence>
<evidence type="ECO:0000256" key="4">
    <source>
        <dbReference type="PROSITE-ProRule" id="PRU01024"/>
    </source>
</evidence>
<feature type="binding site" evidence="4">
    <location>
        <position position="241"/>
    </location>
    <ligand>
        <name>S-adenosyl-L-methionine</name>
        <dbReference type="ChEBI" id="CHEBI:59789"/>
    </ligand>
</feature>
<reference evidence="5 6" key="1">
    <citation type="submission" date="2017-12" db="EMBL/GenBank/DDBJ databases">
        <title>Phylogenetic diversity of female urinary microbiome.</title>
        <authorList>
            <person name="Thomas-White K."/>
            <person name="Wolfe A.J."/>
        </authorList>
    </citation>
    <scope>NUCLEOTIDE SEQUENCE [LARGE SCALE GENOMIC DNA]</scope>
    <source>
        <strain evidence="5 6">UMB1298</strain>
    </source>
</reference>
<dbReference type="GO" id="GO:0070041">
    <property type="term" value="F:rRNA (uridine-C5-)-methyltransferase activity"/>
    <property type="evidence" value="ECO:0007669"/>
    <property type="project" value="TreeGrafter"/>
</dbReference>
<dbReference type="PANTHER" id="PTHR11061">
    <property type="entry name" value="RNA M5U METHYLTRANSFERASE"/>
    <property type="match status" value="1"/>
</dbReference>
<evidence type="ECO:0000313" key="6">
    <source>
        <dbReference type="Proteomes" id="UP000234206"/>
    </source>
</evidence>
<feature type="active site" description="Nucleophile" evidence="4">
    <location>
        <position position="348"/>
    </location>
</feature>
<dbReference type="PROSITE" id="PS51687">
    <property type="entry name" value="SAM_MT_RNA_M5U"/>
    <property type="match status" value="1"/>
</dbReference>
<protein>
    <submittedName>
        <fullName evidence="5">23S rRNA (Uracil(747)-C(5))-methyltransferase</fullName>
    </submittedName>
</protein>
<dbReference type="Gene3D" id="3.40.50.150">
    <property type="entry name" value="Vaccinia Virus protein VP39"/>
    <property type="match status" value="1"/>
</dbReference>